<sequence>MKIKLPKTTLICSAIKEEVDQILKLEKFTVLFVESEI</sequence>
<proteinExistence type="predicted"/>
<organism evidence="1 2">
    <name type="scientific">Leptospira interrogans serovar Australis str. 200703203</name>
    <dbReference type="NCBI Taxonomy" id="1085541"/>
    <lineage>
        <taxon>Bacteria</taxon>
        <taxon>Pseudomonadati</taxon>
        <taxon>Spirochaetota</taxon>
        <taxon>Spirochaetia</taxon>
        <taxon>Leptospirales</taxon>
        <taxon>Leptospiraceae</taxon>
        <taxon>Leptospira</taxon>
    </lineage>
</organism>
<evidence type="ECO:0000313" key="1">
    <source>
        <dbReference type="EMBL" id="EMY22443.1"/>
    </source>
</evidence>
<gene>
    <name evidence="1" type="ORF">LEP1GSC115_0020</name>
</gene>
<dbReference type="EMBL" id="AHNY02000300">
    <property type="protein sequence ID" value="EMY22443.1"/>
    <property type="molecule type" value="Genomic_DNA"/>
</dbReference>
<reference evidence="1 2" key="1">
    <citation type="submission" date="2013-02" db="EMBL/GenBank/DDBJ databases">
        <authorList>
            <person name="Harkins D.M."/>
            <person name="Durkin A.S."/>
            <person name="Brinkac L.M."/>
            <person name="Haft D.H."/>
            <person name="Selengut J.D."/>
            <person name="Sanka R."/>
            <person name="DePew J."/>
            <person name="Purushe J."/>
            <person name="Picardeau M."/>
            <person name="Werts C."/>
            <person name="Goarant C."/>
            <person name="Vinetz J.M."/>
            <person name="Sutton G.G."/>
            <person name="Nierman W.C."/>
            <person name="Fouts D.E."/>
        </authorList>
    </citation>
    <scope>NUCLEOTIDE SEQUENCE [LARGE SCALE GENOMIC DNA]</scope>
    <source>
        <strain evidence="1 2">200703203</strain>
    </source>
</reference>
<dbReference type="AlphaFoldDB" id="N1U888"/>
<dbReference type="BioCyc" id="LINT1085541:G11IQ-5534-MONOMER"/>
<accession>N1U888</accession>
<evidence type="ECO:0000313" key="2">
    <source>
        <dbReference type="Proteomes" id="UP000012220"/>
    </source>
</evidence>
<comment type="caution">
    <text evidence="1">The sequence shown here is derived from an EMBL/GenBank/DDBJ whole genome shotgun (WGS) entry which is preliminary data.</text>
</comment>
<protein>
    <submittedName>
        <fullName evidence="1">Uncharacterized protein</fullName>
    </submittedName>
</protein>
<dbReference type="Proteomes" id="UP000012220">
    <property type="component" value="Unassembled WGS sequence"/>
</dbReference>
<name>N1U888_LEPIR</name>